<dbReference type="AlphaFoldDB" id="A0A2S0P6Q8"/>
<keyword evidence="9" id="KW-1185">Reference proteome</keyword>
<dbReference type="SUPFAM" id="SSF53383">
    <property type="entry name" value="PLP-dependent transferases"/>
    <property type="match status" value="1"/>
</dbReference>
<dbReference type="KEGG" id="maer:DAI18_02800"/>
<dbReference type="SUPFAM" id="SSF46785">
    <property type="entry name" value="Winged helix' DNA-binding domain"/>
    <property type="match status" value="1"/>
</dbReference>
<dbReference type="PANTHER" id="PTHR46577:SF2">
    <property type="entry name" value="TRANSCRIPTIONAL REGULATORY PROTEIN"/>
    <property type="match status" value="1"/>
</dbReference>
<keyword evidence="8" id="KW-0032">Aminotransferase</keyword>
<dbReference type="InterPro" id="IPR015422">
    <property type="entry name" value="PyrdxlP-dep_Trfase_small"/>
</dbReference>
<dbReference type="SMART" id="SM00345">
    <property type="entry name" value="HTH_GNTR"/>
    <property type="match status" value="1"/>
</dbReference>
<keyword evidence="4" id="KW-0805">Transcription regulation</keyword>
<dbReference type="GO" id="GO:0003700">
    <property type="term" value="F:DNA-binding transcription factor activity"/>
    <property type="evidence" value="ECO:0007669"/>
    <property type="project" value="InterPro"/>
</dbReference>
<evidence type="ECO:0000256" key="1">
    <source>
        <dbReference type="ARBA" id="ARBA00005384"/>
    </source>
</evidence>
<dbReference type="InterPro" id="IPR015421">
    <property type="entry name" value="PyrdxlP-dep_Trfase_major"/>
</dbReference>
<dbReference type="CDD" id="cd00609">
    <property type="entry name" value="AAT_like"/>
    <property type="match status" value="1"/>
</dbReference>
<dbReference type="InterPro" id="IPR036390">
    <property type="entry name" value="WH_DNA-bd_sf"/>
</dbReference>
<gene>
    <name evidence="8" type="ORF">DAI18_02800</name>
</gene>
<feature type="domain" description="HTH gntR-type" evidence="7">
    <location>
        <begin position="5"/>
        <end position="73"/>
    </location>
</feature>
<organism evidence="8 9">
    <name type="scientific">Microvirgula aerodenitrificans</name>
    <dbReference type="NCBI Taxonomy" id="57480"/>
    <lineage>
        <taxon>Bacteria</taxon>
        <taxon>Pseudomonadati</taxon>
        <taxon>Pseudomonadota</taxon>
        <taxon>Betaproteobacteria</taxon>
        <taxon>Neisseriales</taxon>
        <taxon>Aquaspirillaceae</taxon>
        <taxon>Microvirgula</taxon>
    </lineage>
</organism>
<evidence type="ECO:0000256" key="5">
    <source>
        <dbReference type="ARBA" id="ARBA00023125"/>
    </source>
</evidence>
<dbReference type="Proteomes" id="UP000244173">
    <property type="component" value="Chromosome"/>
</dbReference>
<dbReference type="Gene3D" id="3.40.640.10">
    <property type="entry name" value="Type I PLP-dependent aspartate aminotransferase-like (Major domain)"/>
    <property type="match status" value="1"/>
</dbReference>
<dbReference type="OrthoDB" id="9803354at2"/>
<evidence type="ECO:0000259" key="7">
    <source>
        <dbReference type="PROSITE" id="PS50949"/>
    </source>
</evidence>
<dbReference type="STRING" id="1122240.GCA_000620105_03127"/>
<dbReference type="Pfam" id="PF00155">
    <property type="entry name" value="Aminotran_1_2"/>
    <property type="match status" value="1"/>
</dbReference>
<dbReference type="PROSITE" id="PS50949">
    <property type="entry name" value="HTH_GNTR"/>
    <property type="match status" value="1"/>
</dbReference>
<dbReference type="InterPro" id="IPR004839">
    <property type="entry name" value="Aminotransferase_I/II_large"/>
</dbReference>
<dbReference type="InterPro" id="IPR051446">
    <property type="entry name" value="HTH_trans_reg/aminotransferase"/>
</dbReference>
<dbReference type="Gene3D" id="3.90.1150.10">
    <property type="entry name" value="Aspartate Aminotransferase, domain 1"/>
    <property type="match status" value="1"/>
</dbReference>
<dbReference type="GO" id="GO:0003677">
    <property type="term" value="F:DNA binding"/>
    <property type="evidence" value="ECO:0007669"/>
    <property type="project" value="UniProtKB-KW"/>
</dbReference>
<evidence type="ECO:0000313" key="8">
    <source>
        <dbReference type="EMBL" id="AVY93089.1"/>
    </source>
</evidence>
<dbReference type="CDD" id="cd07377">
    <property type="entry name" value="WHTH_GntR"/>
    <property type="match status" value="1"/>
</dbReference>
<comment type="similarity">
    <text evidence="1">In the C-terminal section; belongs to the class-I pyridoxal-phosphate-dependent aminotransferase family.</text>
</comment>
<keyword evidence="5" id="KW-0238">DNA-binding</keyword>
<name>A0A2S0P6Q8_9NEIS</name>
<keyword evidence="3" id="KW-0663">Pyridoxal phosphate</keyword>
<keyword evidence="6" id="KW-0804">Transcription</keyword>
<evidence type="ECO:0000256" key="2">
    <source>
        <dbReference type="ARBA" id="ARBA00021531"/>
    </source>
</evidence>
<evidence type="ECO:0000256" key="4">
    <source>
        <dbReference type="ARBA" id="ARBA00023015"/>
    </source>
</evidence>
<evidence type="ECO:0000256" key="6">
    <source>
        <dbReference type="ARBA" id="ARBA00023163"/>
    </source>
</evidence>
<dbReference type="PANTHER" id="PTHR46577">
    <property type="entry name" value="HTH-TYPE TRANSCRIPTIONAL REGULATORY PROTEIN GABR"/>
    <property type="match status" value="1"/>
</dbReference>
<dbReference type="InterPro" id="IPR036388">
    <property type="entry name" value="WH-like_DNA-bd_sf"/>
</dbReference>
<dbReference type="EMBL" id="CP028519">
    <property type="protein sequence ID" value="AVY93089.1"/>
    <property type="molecule type" value="Genomic_DNA"/>
</dbReference>
<accession>A0A2S0P6Q8</accession>
<sequence>MTPPLPLYQRLADDIAGQIAAGTLRHGDRLPSLRELRARRQVSLSTVQQAFRLLEDRGLIEARPQSGFYVRPRRPTPPSPPALPVPVPVTVDPLLWQYVQVHTQEADCGMGGFRSATPSAAHLPLAAISRLMSDTVRRQPELLADYGHPAGAIELRRQIARQAMEWGGRFAVDDIVVTHGALEALNLCLRALTRPGDVVAIESPAYYTLLRCLETLGLQALEIPTDPQTGISLDALEQATRNGAVQAVVLVPNFSNPLGSLMPDEAKARLASLLAARDIPLIEDDIYGEFHFGPRRPRPVKAFDTAGNVLYCASLTKNVAPGLRVGWVEAGRFRASVELQKYIGTHSTSRLSQVVLARFLENGGYARHMRAFRRALVSQMRMLTAAVREHFPAGTRISEPQGGFVLWLALPEPFDSVELFHAAIAEGIDFAPGPLFSPCGGFRNCLRLSGAAPWNAGQAARLARLGELARRQRQG</sequence>
<dbReference type="Pfam" id="PF00392">
    <property type="entry name" value="GntR"/>
    <property type="match status" value="1"/>
</dbReference>
<reference evidence="8 9" key="1">
    <citation type="submission" date="2018-04" db="EMBL/GenBank/DDBJ databases">
        <title>Denitrifier Microvirgula.</title>
        <authorList>
            <person name="Anderson E."/>
            <person name="Jang J."/>
            <person name="Ishii S."/>
        </authorList>
    </citation>
    <scope>NUCLEOTIDE SEQUENCE [LARGE SCALE GENOMIC DNA]</scope>
    <source>
        <strain evidence="8 9">BE2.4</strain>
    </source>
</reference>
<dbReference type="RefSeq" id="WP_107888691.1">
    <property type="nucleotide sequence ID" value="NZ_CP028519.1"/>
</dbReference>
<dbReference type="GO" id="GO:0030170">
    <property type="term" value="F:pyridoxal phosphate binding"/>
    <property type="evidence" value="ECO:0007669"/>
    <property type="project" value="InterPro"/>
</dbReference>
<dbReference type="InterPro" id="IPR000524">
    <property type="entry name" value="Tscrpt_reg_HTH_GntR"/>
</dbReference>
<dbReference type="Gene3D" id="1.10.10.10">
    <property type="entry name" value="Winged helix-like DNA-binding domain superfamily/Winged helix DNA-binding domain"/>
    <property type="match status" value="1"/>
</dbReference>
<dbReference type="InterPro" id="IPR015424">
    <property type="entry name" value="PyrdxlP-dep_Trfase"/>
</dbReference>
<proteinExistence type="inferred from homology"/>
<protein>
    <recommendedName>
        <fullName evidence="2">Putative 8-amino-7-oxononanoate synthase</fullName>
    </recommendedName>
</protein>
<dbReference type="GO" id="GO:0008483">
    <property type="term" value="F:transaminase activity"/>
    <property type="evidence" value="ECO:0007669"/>
    <property type="project" value="UniProtKB-KW"/>
</dbReference>
<keyword evidence="8" id="KW-0808">Transferase</keyword>
<evidence type="ECO:0000256" key="3">
    <source>
        <dbReference type="ARBA" id="ARBA00022898"/>
    </source>
</evidence>
<evidence type="ECO:0000313" key="9">
    <source>
        <dbReference type="Proteomes" id="UP000244173"/>
    </source>
</evidence>